<dbReference type="InterPro" id="IPR051453">
    <property type="entry name" value="MBL_Glyoxalase_II"/>
</dbReference>
<reference evidence="2 3" key="1">
    <citation type="submission" date="2018-10" db="EMBL/GenBank/DDBJ databases">
        <title>Aeromicrobium sp. 9W16Y-2 whole genome shotgun sequence.</title>
        <authorList>
            <person name="Li F."/>
        </authorList>
    </citation>
    <scope>NUCLEOTIDE SEQUENCE [LARGE SCALE GENOMIC DNA]</scope>
    <source>
        <strain evidence="2 3">9W16Y-2</strain>
    </source>
</reference>
<proteinExistence type="predicted"/>
<dbReference type="PANTHER" id="PTHR46233:SF1">
    <property type="entry name" value="CONSERVED PROTEIN"/>
    <property type="match status" value="1"/>
</dbReference>
<dbReference type="Pfam" id="PF00753">
    <property type="entry name" value="Lactamase_B"/>
    <property type="match status" value="1"/>
</dbReference>
<dbReference type="InterPro" id="IPR001279">
    <property type="entry name" value="Metallo-B-lactamas"/>
</dbReference>
<dbReference type="RefSeq" id="WP_121794867.1">
    <property type="nucleotide sequence ID" value="NZ_RDBF01000009.1"/>
</dbReference>
<dbReference type="EMBL" id="RDBF01000009">
    <property type="protein sequence ID" value="RLV55269.1"/>
    <property type="molecule type" value="Genomic_DNA"/>
</dbReference>
<comment type="caution">
    <text evidence="2">The sequence shown here is derived from an EMBL/GenBank/DDBJ whole genome shotgun (WGS) entry which is preliminary data.</text>
</comment>
<dbReference type="SMART" id="SM00849">
    <property type="entry name" value="Lactamase_B"/>
    <property type="match status" value="1"/>
</dbReference>
<gene>
    <name evidence="2" type="ORF">D9V41_12275</name>
</gene>
<protein>
    <submittedName>
        <fullName evidence="2">MBL fold metallo-hydrolase</fullName>
    </submittedName>
</protein>
<dbReference type="SUPFAM" id="SSF56281">
    <property type="entry name" value="Metallo-hydrolase/oxidoreductase"/>
    <property type="match status" value="1"/>
</dbReference>
<dbReference type="CDD" id="cd06262">
    <property type="entry name" value="metallo-hydrolase-like_MBL-fold"/>
    <property type="match status" value="1"/>
</dbReference>
<dbReference type="OrthoDB" id="2971563at2"/>
<evidence type="ECO:0000313" key="2">
    <source>
        <dbReference type="EMBL" id="RLV55269.1"/>
    </source>
</evidence>
<dbReference type="Gene3D" id="3.60.15.10">
    <property type="entry name" value="Ribonuclease Z/Hydroxyacylglutathione hydrolase-like"/>
    <property type="match status" value="1"/>
</dbReference>
<dbReference type="GO" id="GO:0016787">
    <property type="term" value="F:hydrolase activity"/>
    <property type="evidence" value="ECO:0007669"/>
    <property type="project" value="UniProtKB-KW"/>
</dbReference>
<evidence type="ECO:0000313" key="3">
    <source>
        <dbReference type="Proteomes" id="UP000282515"/>
    </source>
</evidence>
<accession>A0A3L8PKG0</accession>
<keyword evidence="3" id="KW-1185">Reference proteome</keyword>
<evidence type="ECO:0000259" key="1">
    <source>
        <dbReference type="SMART" id="SM00849"/>
    </source>
</evidence>
<organism evidence="2 3">
    <name type="scientific">Aeromicrobium phragmitis</name>
    <dbReference type="NCBI Taxonomy" id="2478914"/>
    <lineage>
        <taxon>Bacteria</taxon>
        <taxon>Bacillati</taxon>
        <taxon>Actinomycetota</taxon>
        <taxon>Actinomycetes</taxon>
        <taxon>Propionibacteriales</taxon>
        <taxon>Nocardioidaceae</taxon>
        <taxon>Aeromicrobium</taxon>
    </lineage>
</organism>
<name>A0A3L8PKG0_9ACTN</name>
<feature type="domain" description="Metallo-beta-lactamase" evidence="1">
    <location>
        <begin position="32"/>
        <end position="196"/>
    </location>
</feature>
<dbReference type="Proteomes" id="UP000282515">
    <property type="component" value="Unassembled WGS sequence"/>
</dbReference>
<dbReference type="InterPro" id="IPR036866">
    <property type="entry name" value="RibonucZ/Hydroxyglut_hydro"/>
</dbReference>
<keyword evidence="2" id="KW-0378">Hydrolase</keyword>
<dbReference type="AlphaFoldDB" id="A0A3L8PKG0"/>
<sequence>MTYSGRVEVGGPADVQDAGDLQITKLAVGPMSNNAYLLRCTLTGEQALVDAADEAERLLEVAGADGIARVVTTHRHDDHVQALPRVVEATGAQTIAGEGDADALPVPVDLRVRTGARVRVGTCELEVIELVGHTPGSIALAYDDPDGIVHLFTGDSLFPGGVGKTGSPEDFASLIGDVETKIFGRFPDDTWVYPGHGDDTTLGAERPHLGEWRQRGW</sequence>
<dbReference type="PANTHER" id="PTHR46233">
    <property type="entry name" value="HYDROXYACYLGLUTATHIONE HYDROLASE GLOC"/>
    <property type="match status" value="1"/>
</dbReference>